<dbReference type="GO" id="GO:0006310">
    <property type="term" value="P:DNA recombination"/>
    <property type="evidence" value="ECO:0007669"/>
    <property type="project" value="InterPro"/>
</dbReference>
<dbReference type="InterPro" id="IPR027417">
    <property type="entry name" value="P-loop_NTPase"/>
</dbReference>
<dbReference type="EMBL" id="AP023321">
    <property type="protein sequence ID" value="BCI60533.1"/>
    <property type="molecule type" value="Genomic_DNA"/>
</dbReference>
<feature type="binding site" evidence="3">
    <location>
        <begin position="352"/>
        <end position="356"/>
    </location>
    <ligand>
        <name>ATP</name>
        <dbReference type="ChEBI" id="CHEBI:30616"/>
    </ligand>
</feature>
<dbReference type="RefSeq" id="WP_246441321.1">
    <property type="nucleotide sequence ID" value="NZ_AP023321.1"/>
</dbReference>
<dbReference type="Pfam" id="PF13245">
    <property type="entry name" value="AAA_19"/>
    <property type="match status" value="1"/>
</dbReference>
<evidence type="ECO:0000256" key="2">
    <source>
        <dbReference type="ARBA" id="ARBA00022840"/>
    </source>
</evidence>
<dbReference type="AlphaFoldDB" id="A0A7I8D5S2"/>
<comment type="catalytic activity">
    <reaction evidence="3">
        <text>ATP + H2O = ADP + phosphate + H(+)</text>
        <dbReference type="Rhea" id="RHEA:13065"/>
        <dbReference type="ChEBI" id="CHEBI:15377"/>
        <dbReference type="ChEBI" id="CHEBI:15378"/>
        <dbReference type="ChEBI" id="CHEBI:30616"/>
        <dbReference type="ChEBI" id="CHEBI:43474"/>
        <dbReference type="ChEBI" id="CHEBI:456216"/>
        <dbReference type="EC" id="5.6.2.3"/>
    </reaction>
</comment>
<dbReference type="InterPro" id="IPR006345">
    <property type="entry name" value="RecD2"/>
</dbReference>
<name>A0A7I8D5S2_9FIRM</name>
<dbReference type="HAMAP" id="MF_01488">
    <property type="entry name" value="RecD2"/>
    <property type="match status" value="1"/>
</dbReference>
<dbReference type="SMART" id="SM00382">
    <property type="entry name" value="AAA"/>
    <property type="match status" value="1"/>
</dbReference>
<comment type="similarity">
    <text evidence="3">Belongs to the RecD family. RecD2 subfamily.</text>
</comment>
<feature type="domain" description="AAA+ ATPase" evidence="4">
    <location>
        <begin position="341"/>
        <end position="485"/>
    </location>
</feature>
<proteinExistence type="inferred from homology"/>
<evidence type="ECO:0000313" key="5">
    <source>
        <dbReference type="EMBL" id="BCI60533.1"/>
    </source>
</evidence>
<protein>
    <recommendedName>
        <fullName evidence="3">ATP-dependent RecD2 DNA helicase</fullName>
        <ecNumber evidence="3">5.6.2.3</ecNumber>
    </recommendedName>
    <alternativeName>
        <fullName evidence="3">DNA 5'-3' helicase subunit RecD2</fullName>
    </alternativeName>
</protein>
<dbReference type="InterPro" id="IPR010994">
    <property type="entry name" value="RuvA_2-like"/>
</dbReference>
<dbReference type="GO" id="GO:0017116">
    <property type="term" value="F:single-stranded DNA helicase activity"/>
    <property type="evidence" value="ECO:0007669"/>
    <property type="project" value="TreeGrafter"/>
</dbReference>
<dbReference type="Gene3D" id="3.40.50.300">
    <property type="entry name" value="P-loop containing nucleotide triphosphate hydrolases"/>
    <property type="match status" value="2"/>
</dbReference>
<dbReference type="KEGG" id="sman:C12CBH8_11720"/>
<dbReference type="GO" id="GO:0016787">
    <property type="term" value="F:hydrolase activity"/>
    <property type="evidence" value="ECO:0007669"/>
    <property type="project" value="UniProtKB-KW"/>
</dbReference>
<dbReference type="Pfam" id="PF18335">
    <property type="entry name" value="SH3_13"/>
    <property type="match status" value="1"/>
</dbReference>
<dbReference type="Pfam" id="PF23139">
    <property type="entry name" value="OB_YrrC"/>
    <property type="match status" value="1"/>
</dbReference>
<accession>A0A7I8D5S2</accession>
<keyword evidence="3" id="KW-0238">DNA-binding</keyword>
<dbReference type="InterPro" id="IPR003593">
    <property type="entry name" value="AAA+_ATPase"/>
</dbReference>
<comment type="function">
    <text evidence="3">DNA-dependent ATPase and ATP-dependent 5'-3' DNA helicase. Has no activity on blunt DNA or DNA with 3'-overhangs, requires at least 10 bases of 5'-ssDNA for helicase activity.</text>
</comment>
<dbReference type="InterPro" id="IPR027785">
    <property type="entry name" value="UvrD-like_helicase_C"/>
</dbReference>
<keyword evidence="3 5" id="KW-0347">Helicase</keyword>
<evidence type="ECO:0000313" key="6">
    <source>
        <dbReference type="Proteomes" id="UP000593890"/>
    </source>
</evidence>
<keyword evidence="6" id="KW-1185">Reference proteome</keyword>
<keyword evidence="3" id="KW-0413">Isomerase</keyword>
<evidence type="ECO:0000256" key="3">
    <source>
        <dbReference type="HAMAP-Rule" id="MF_01488"/>
    </source>
</evidence>
<dbReference type="GO" id="GO:0003677">
    <property type="term" value="F:DNA binding"/>
    <property type="evidence" value="ECO:0007669"/>
    <property type="project" value="UniProtKB-UniRule"/>
</dbReference>
<dbReference type="InterPro" id="IPR050534">
    <property type="entry name" value="Coronavir_polyprotein_1ab"/>
</dbReference>
<dbReference type="SUPFAM" id="SSF47781">
    <property type="entry name" value="RuvA domain 2-like"/>
    <property type="match status" value="1"/>
</dbReference>
<organism evidence="5 6">
    <name type="scientific">Solibaculum mannosilyticum</name>
    <dbReference type="NCBI Taxonomy" id="2780922"/>
    <lineage>
        <taxon>Bacteria</taxon>
        <taxon>Bacillati</taxon>
        <taxon>Bacillota</taxon>
        <taxon>Clostridia</taxon>
        <taxon>Eubacteriales</taxon>
        <taxon>Oscillospiraceae</taxon>
        <taxon>Solibaculum</taxon>
    </lineage>
</organism>
<dbReference type="NCBIfam" id="TIGR01448">
    <property type="entry name" value="recD_rel"/>
    <property type="match status" value="1"/>
</dbReference>
<dbReference type="Pfam" id="PF13538">
    <property type="entry name" value="UvrD_C_2"/>
    <property type="match status" value="1"/>
</dbReference>
<dbReference type="PANTHER" id="PTHR43788:SF6">
    <property type="entry name" value="DNA HELICASE B"/>
    <property type="match status" value="1"/>
</dbReference>
<dbReference type="CDD" id="cd17933">
    <property type="entry name" value="DEXSc_RecD-like"/>
    <property type="match status" value="1"/>
</dbReference>
<dbReference type="PANTHER" id="PTHR43788">
    <property type="entry name" value="DNA2/NAM7 HELICASE FAMILY MEMBER"/>
    <property type="match status" value="1"/>
</dbReference>
<dbReference type="Gene3D" id="1.10.10.2220">
    <property type="match status" value="1"/>
</dbReference>
<dbReference type="InterPro" id="IPR029493">
    <property type="entry name" value="RecD2-like_HHH"/>
</dbReference>
<dbReference type="Proteomes" id="UP000593890">
    <property type="component" value="Chromosome"/>
</dbReference>
<dbReference type="Pfam" id="PF14520">
    <property type="entry name" value="HHH_5"/>
    <property type="match status" value="1"/>
</dbReference>
<dbReference type="EC" id="5.6.2.3" evidence="3"/>
<dbReference type="CDD" id="cd18809">
    <property type="entry name" value="SF1_C_RecD"/>
    <property type="match status" value="1"/>
</dbReference>
<dbReference type="Gene3D" id="1.10.150.20">
    <property type="entry name" value="5' to 3' exonuclease, C-terminal subdomain"/>
    <property type="match status" value="1"/>
</dbReference>
<gene>
    <name evidence="5" type="primary">recD2_2</name>
    <name evidence="3" type="synonym">recD2</name>
    <name evidence="5" type="ORF">C12CBH8_11720</name>
</gene>
<dbReference type="SUPFAM" id="SSF52540">
    <property type="entry name" value="P-loop containing nucleoside triphosphate hydrolases"/>
    <property type="match status" value="1"/>
</dbReference>
<reference evidence="6" key="1">
    <citation type="submission" date="2020-07" db="EMBL/GenBank/DDBJ databases">
        <title>Complete genome sequencing of Clostridia bacterium strain 12CBH8.</title>
        <authorList>
            <person name="Sakamoto M."/>
            <person name="Murakami T."/>
            <person name="Mori H."/>
        </authorList>
    </citation>
    <scope>NUCLEOTIDE SEQUENCE [LARGE SCALE GENOMIC DNA]</scope>
    <source>
        <strain evidence="6">12CBH8</strain>
    </source>
</reference>
<dbReference type="Gene3D" id="2.30.30.940">
    <property type="match status" value="1"/>
</dbReference>
<keyword evidence="2 3" id="KW-0067">ATP-binding</keyword>
<sequence>MDQWTEMEQLQRIQGVVDSVTFRNEQSGWTVLELAIEFGQLATVVGVMPEVYAGEQLSAEGSWGEHPSFGPQFEAKTIERSLPNSASTILRYLSSGAIKGIGPATASRLVGKFGDKTLEVLEKQPERLSEIKGISPTKARIIAEDYARKFGVREATVYLAQFGVTVQEAAKAWKKWGSRTIEQVKSDPYSLCGDPVNLGFERADEIATQMGMEKDDLSRMRAGVLYVLRHNLNNGHTCLPREKVCEVSSHCLDVDKDATDYTIQKMLEDGELESEQLESGEFLYLPYLHKAESYVAGRLQMMMEFAPNPCANVEENIQEVERQEGMQYGNLQRQAIYDALLQGILILTGGPGTGKTTTINAMIQLLEKNGEKVALAAPTGRAAKRISEVTNREAKTIHRLLEVEWTPNDRPVFGRNERNPLDYDSIIVDELSMVDIVLFENLLRAMRLGCRLILVGDADQLPSVGAGNVLHDLIASGKLPVVSLEEVFRQAQSSLIVTNAHRIIHGEMPELSSHSGDFFFLDTSAPDQISKTIVDLCTTRLPAAYGYSPQLDLQVLCPGKKGPLGTFQLNQVLQGSLNPSSKEKKEASVYGQLFREGDKVMQIRNNYCITWERDDGTQGEGVFNGDVGTLVKIDTAAGLFTVRYEDRMADYTSEMLSDLQLAYAVTVHKSQGSEFPAVVMPMYPGAPQLCYRNLLYTAVTRAKSLIVMVGRRSVVQNMVFNHRKTKRYSGLRDLLCRDDGLLDSSTSEVHCCDPLESD</sequence>
<dbReference type="GO" id="GO:0005524">
    <property type="term" value="F:ATP binding"/>
    <property type="evidence" value="ECO:0007669"/>
    <property type="project" value="UniProtKB-UniRule"/>
</dbReference>
<evidence type="ECO:0000256" key="1">
    <source>
        <dbReference type="ARBA" id="ARBA00022741"/>
    </source>
</evidence>
<evidence type="ECO:0000259" key="4">
    <source>
        <dbReference type="SMART" id="SM00382"/>
    </source>
</evidence>
<dbReference type="GO" id="GO:0009338">
    <property type="term" value="C:exodeoxyribonuclease V complex"/>
    <property type="evidence" value="ECO:0007669"/>
    <property type="project" value="TreeGrafter"/>
</dbReference>
<dbReference type="GO" id="GO:0043139">
    <property type="term" value="F:5'-3' DNA helicase activity"/>
    <property type="evidence" value="ECO:0007669"/>
    <property type="project" value="UniProtKB-UniRule"/>
</dbReference>
<keyword evidence="3" id="KW-0378">Hydrolase</keyword>
<keyword evidence="1 3" id="KW-0547">Nucleotide-binding</keyword>
<dbReference type="Pfam" id="PF14490">
    <property type="entry name" value="HHH_RecD2"/>
    <property type="match status" value="1"/>
</dbReference>
<dbReference type="InterPro" id="IPR055446">
    <property type="entry name" value="RecD2_N_OB"/>
</dbReference>
<dbReference type="InterPro" id="IPR041451">
    <property type="entry name" value="RecD2_SH13"/>
</dbReference>